<accession>A0A830HVL1</accession>
<evidence type="ECO:0000256" key="1">
    <source>
        <dbReference type="SAM" id="MobiDB-lite"/>
    </source>
</evidence>
<feature type="region of interest" description="Disordered" evidence="1">
    <location>
        <begin position="346"/>
        <end position="379"/>
    </location>
</feature>
<sequence length="435" mass="46579">MFSRWRASTTTTSSPHQTNTKSEAPADYGDYVETLLPSVNDDEGGGIAKLAPRNVYDAVVAKRVPTSGDVAADAGAIILIASGLFREFLLMIGDAAQIARRRYDEEEKKLGVDVARAKLRRGGTVVAVLLLVMVVFQIARYANDASERAELMRSAASRFPAPPPPPVDGTGTWADSFMFPNLSGDQPLGYDAYDQGYGAGGGGGGKARRRFAKPTSEKSEAEKGKPPASRRTPRSSASTLPPVDGPLTHKHALAHAKSRSNLPEIGADGKRIADHHHMAAAGIWPSAGASGRTRAGRLQRNFLEGVAAHAKALNVPVVHHNLAGGPSFHAHVNRFLNNGIRDGSVLSHDGSAQSRGKLTMAGRPRTRTTRQPWAADKTAASVRRAATLEQAIRYHGPRAHQLHDAVGPIAPEVLTLARCAEMQYLFMLHRTMAAR</sequence>
<feature type="region of interest" description="Disordered" evidence="1">
    <location>
        <begin position="1"/>
        <end position="25"/>
    </location>
</feature>
<feature type="region of interest" description="Disordered" evidence="1">
    <location>
        <begin position="201"/>
        <end position="248"/>
    </location>
</feature>
<dbReference type="Proteomes" id="UP000660262">
    <property type="component" value="Unassembled WGS sequence"/>
</dbReference>
<organism evidence="3 4">
    <name type="scientific">Pycnococcus provasolii</name>
    <dbReference type="NCBI Taxonomy" id="41880"/>
    <lineage>
        <taxon>Eukaryota</taxon>
        <taxon>Viridiplantae</taxon>
        <taxon>Chlorophyta</taxon>
        <taxon>Pseudoscourfieldiophyceae</taxon>
        <taxon>Pseudoscourfieldiales</taxon>
        <taxon>Pycnococcaceae</taxon>
        <taxon>Pycnococcus</taxon>
    </lineage>
</organism>
<feature type="transmembrane region" description="Helical" evidence="2">
    <location>
        <begin position="124"/>
        <end position="142"/>
    </location>
</feature>
<keyword evidence="2" id="KW-1133">Transmembrane helix</keyword>
<feature type="compositionally biased region" description="Low complexity" evidence="1">
    <location>
        <begin position="226"/>
        <end position="242"/>
    </location>
</feature>
<evidence type="ECO:0000256" key="2">
    <source>
        <dbReference type="SAM" id="Phobius"/>
    </source>
</evidence>
<gene>
    <name evidence="3" type="ORF">PPROV_000972800</name>
</gene>
<keyword evidence="2" id="KW-0472">Membrane</keyword>
<reference evidence="3" key="1">
    <citation type="submission" date="2020-10" db="EMBL/GenBank/DDBJ databases">
        <title>Unveiling of a novel bifunctional photoreceptor, Dualchrome1, isolated from a cosmopolitan green alga.</title>
        <authorList>
            <person name="Suzuki S."/>
            <person name="Kawachi M."/>
        </authorList>
    </citation>
    <scope>NUCLEOTIDE SEQUENCE</scope>
    <source>
        <strain evidence="3">NIES 2893</strain>
    </source>
</reference>
<evidence type="ECO:0000313" key="3">
    <source>
        <dbReference type="EMBL" id="GHP10998.1"/>
    </source>
</evidence>
<name>A0A830HVL1_9CHLO</name>
<evidence type="ECO:0000313" key="4">
    <source>
        <dbReference type="Proteomes" id="UP000660262"/>
    </source>
</evidence>
<dbReference type="EMBL" id="BNJQ01000032">
    <property type="protein sequence ID" value="GHP10998.1"/>
    <property type="molecule type" value="Genomic_DNA"/>
</dbReference>
<dbReference type="AlphaFoldDB" id="A0A830HVL1"/>
<keyword evidence="2" id="KW-0812">Transmembrane</keyword>
<keyword evidence="4" id="KW-1185">Reference proteome</keyword>
<feature type="compositionally biased region" description="Basic and acidic residues" evidence="1">
    <location>
        <begin position="215"/>
        <end position="225"/>
    </location>
</feature>
<comment type="caution">
    <text evidence="3">The sequence shown here is derived from an EMBL/GenBank/DDBJ whole genome shotgun (WGS) entry which is preliminary data.</text>
</comment>
<protein>
    <submittedName>
        <fullName evidence="3">Uncharacterized protein</fullName>
    </submittedName>
</protein>
<proteinExistence type="predicted"/>